<comment type="caution">
    <text evidence="1">The sequence shown here is derived from an EMBL/GenBank/DDBJ whole genome shotgun (WGS) entry which is preliminary data.</text>
</comment>
<keyword evidence="2" id="KW-1185">Reference proteome</keyword>
<proteinExistence type="predicted"/>
<dbReference type="EMBL" id="AHJG01000134">
    <property type="protein sequence ID" value="EPA05840.1"/>
    <property type="molecule type" value="Genomic_DNA"/>
</dbReference>
<gene>
    <name evidence="1" type="ORF">BG20_I0789</name>
</gene>
<sequence>MLNTANFFLKIYLERKIKKPIYKEKIRNNNLLSVKEPYEKCKEYEAYHKMQILWKI</sequence>
<protein>
    <submittedName>
        <fullName evidence="1">Uncharacterized protein</fullName>
    </submittedName>
</protein>
<evidence type="ECO:0000313" key="2">
    <source>
        <dbReference type="Proteomes" id="UP000014065"/>
    </source>
</evidence>
<dbReference type="AlphaFoldDB" id="S2E3H9"/>
<organism evidence="1 2">
    <name type="scientific">Candidatus Nitrosarchaeum limnium BG20</name>
    <dbReference type="NCBI Taxonomy" id="859192"/>
    <lineage>
        <taxon>Archaea</taxon>
        <taxon>Nitrososphaerota</taxon>
        <taxon>Nitrososphaeria</taxon>
        <taxon>Nitrosopumilales</taxon>
        <taxon>Nitrosopumilaceae</taxon>
        <taxon>Nitrosarchaeum</taxon>
    </lineage>
</organism>
<reference evidence="1 2" key="1">
    <citation type="journal article" date="2012" name="J. Bacteriol.">
        <title>Genome Sequence of "Candidatus Nitrosoarchaeum limnia" BG20, a Low-Salinity Ammonia-Oxidizing Archaeon from the San Francisco Bay Estuary.</title>
        <authorList>
            <person name="Mosier A.C."/>
            <person name="Allen E.E."/>
            <person name="Kim M."/>
            <person name="Ferriera S."/>
            <person name="Francis C.A."/>
        </authorList>
    </citation>
    <scope>NUCLEOTIDE SEQUENCE [LARGE SCALE GENOMIC DNA]</scope>
    <source>
        <strain evidence="1 2">BG20</strain>
    </source>
</reference>
<dbReference type="Proteomes" id="UP000014065">
    <property type="component" value="Unassembled WGS sequence"/>
</dbReference>
<name>S2E3H9_9ARCH</name>
<evidence type="ECO:0000313" key="1">
    <source>
        <dbReference type="EMBL" id="EPA05840.1"/>
    </source>
</evidence>
<accession>S2E3H9</accession>